<evidence type="ECO:0000256" key="1">
    <source>
        <dbReference type="SAM" id="MobiDB-lite"/>
    </source>
</evidence>
<proteinExistence type="predicted"/>
<sequence length="172" mass="19831">MEKFMKSVNQECFTKSRVNKMEEKLSKVKMCEKEITHFIYMCLGGEAITNFGIVDLNHMDSMIDQNMEKANRRLLLLKVQIPKTPAINVPFEKSLDVYNQGSMMAPEITITEINKQGSLMASEMSMNDKKQSLTWDMDMSKVNEQTELDEFDWDDYPNNNNDNGARPSSSNH</sequence>
<organism evidence="2 3">
    <name type="scientific">Cinchona calisaya</name>
    <dbReference type="NCBI Taxonomy" id="153742"/>
    <lineage>
        <taxon>Eukaryota</taxon>
        <taxon>Viridiplantae</taxon>
        <taxon>Streptophyta</taxon>
        <taxon>Embryophyta</taxon>
        <taxon>Tracheophyta</taxon>
        <taxon>Spermatophyta</taxon>
        <taxon>Magnoliopsida</taxon>
        <taxon>eudicotyledons</taxon>
        <taxon>Gunneridae</taxon>
        <taxon>Pentapetalae</taxon>
        <taxon>asterids</taxon>
        <taxon>lamiids</taxon>
        <taxon>Gentianales</taxon>
        <taxon>Rubiaceae</taxon>
        <taxon>Cinchonoideae</taxon>
        <taxon>Cinchoneae</taxon>
        <taxon>Cinchona</taxon>
    </lineage>
</organism>
<keyword evidence="3" id="KW-1185">Reference proteome</keyword>
<gene>
    <name evidence="2" type="ORF">ACH5RR_000539</name>
</gene>
<protein>
    <submittedName>
        <fullName evidence="2">Uncharacterized protein</fullName>
    </submittedName>
</protein>
<dbReference type="Proteomes" id="UP001630127">
    <property type="component" value="Unassembled WGS sequence"/>
</dbReference>
<accession>A0ABD3B112</accession>
<feature type="compositionally biased region" description="Acidic residues" evidence="1">
    <location>
        <begin position="146"/>
        <end position="155"/>
    </location>
</feature>
<evidence type="ECO:0000313" key="2">
    <source>
        <dbReference type="EMBL" id="KAL3537173.1"/>
    </source>
</evidence>
<comment type="caution">
    <text evidence="2">The sequence shown here is derived from an EMBL/GenBank/DDBJ whole genome shotgun (WGS) entry which is preliminary data.</text>
</comment>
<dbReference type="AlphaFoldDB" id="A0ABD3B112"/>
<dbReference type="EMBL" id="JBJUIK010000001">
    <property type="protein sequence ID" value="KAL3537173.1"/>
    <property type="molecule type" value="Genomic_DNA"/>
</dbReference>
<name>A0ABD3B112_9GENT</name>
<reference evidence="2 3" key="1">
    <citation type="submission" date="2024-11" db="EMBL/GenBank/DDBJ databases">
        <title>A near-complete genome assembly of Cinchona calisaya.</title>
        <authorList>
            <person name="Lian D.C."/>
            <person name="Zhao X.W."/>
            <person name="Wei L."/>
        </authorList>
    </citation>
    <scope>NUCLEOTIDE SEQUENCE [LARGE SCALE GENOMIC DNA]</scope>
    <source>
        <tissue evidence="2">Nenye</tissue>
    </source>
</reference>
<evidence type="ECO:0000313" key="3">
    <source>
        <dbReference type="Proteomes" id="UP001630127"/>
    </source>
</evidence>
<feature type="region of interest" description="Disordered" evidence="1">
    <location>
        <begin position="146"/>
        <end position="172"/>
    </location>
</feature>